<keyword evidence="1" id="KW-1185">Reference proteome</keyword>
<evidence type="ECO:0000313" key="2">
    <source>
        <dbReference type="WBParaSite" id="L893_g11825.t1"/>
    </source>
</evidence>
<organism evidence="1 2">
    <name type="scientific">Steinernema glaseri</name>
    <dbReference type="NCBI Taxonomy" id="37863"/>
    <lineage>
        <taxon>Eukaryota</taxon>
        <taxon>Metazoa</taxon>
        <taxon>Ecdysozoa</taxon>
        <taxon>Nematoda</taxon>
        <taxon>Chromadorea</taxon>
        <taxon>Rhabditida</taxon>
        <taxon>Tylenchina</taxon>
        <taxon>Panagrolaimomorpha</taxon>
        <taxon>Strongyloidoidea</taxon>
        <taxon>Steinernematidae</taxon>
        <taxon>Steinernema</taxon>
    </lineage>
</organism>
<sequence length="145" mass="16836">VSFGSFDFCPALRKSVTAMPAYQQMDDKYVKLVSYYEKNAGLEIPDVFIFQKVLDSVKTRKDMQDVLPLPTWANDSTFIDHSVEVCEELHTRFIDLILDSTGAWHFNLMVDNINNRIHGNTLQKTYLYASDYVFGIFHVFLFLYS</sequence>
<dbReference type="Gene3D" id="3.40.50.1240">
    <property type="entry name" value="Phosphoglycerate mutase-like"/>
    <property type="match status" value="1"/>
</dbReference>
<dbReference type="Proteomes" id="UP000095287">
    <property type="component" value="Unplaced"/>
</dbReference>
<name>A0A1I7Y1N0_9BILA</name>
<proteinExistence type="predicted"/>
<dbReference type="WBParaSite" id="L893_g11825.t1">
    <property type="protein sequence ID" value="L893_g11825.t1"/>
    <property type="gene ID" value="L893_g11825"/>
</dbReference>
<dbReference type="GO" id="GO:0016791">
    <property type="term" value="F:phosphatase activity"/>
    <property type="evidence" value="ECO:0007669"/>
    <property type="project" value="UniProtKB-ARBA"/>
</dbReference>
<evidence type="ECO:0000313" key="1">
    <source>
        <dbReference type="Proteomes" id="UP000095287"/>
    </source>
</evidence>
<protein>
    <submittedName>
        <fullName evidence="2">CHK domain-containing protein</fullName>
    </submittedName>
</protein>
<dbReference type="AlphaFoldDB" id="A0A1I7Y1N0"/>
<reference evidence="2" key="1">
    <citation type="submission" date="2016-11" db="UniProtKB">
        <authorList>
            <consortium name="WormBaseParasite"/>
        </authorList>
    </citation>
    <scope>IDENTIFICATION</scope>
</reference>
<accession>A0A1I7Y1N0</accession>
<dbReference type="InterPro" id="IPR029033">
    <property type="entry name" value="His_PPase_superfam"/>
</dbReference>